<reference evidence="2" key="2">
    <citation type="submission" date="2020-11" db="EMBL/GenBank/DDBJ databases">
        <authorList>
            <person name="McCartney M.A."/>
            <person name="Auch B."/>
            <person name="Kono T."/>
            <person name="Mallez S."/>
            <person name="Becker A."/>
            <person name="Gohl D.M."/>
            <person name="Silverstein K.A.T."/>
            <person name="Koren S."/>
            <person name="Bechman K.B."/>
            <person name="Herman A."/>
            <person name="Abrahante J.E."/>
            <person name="Garbe J."/>
        </authorList>
    </citation>
    <scope>NUCLEOTIDE SEQUENCE</scope>
    <source>
        <strain evidence="2">Duluth1</strain>
        <tissue evidence="2">Whole animal</tissue>
    </source>
</reference>
<dbReference type="EMBL" id="JAIWYP010000016">
    <property type="protein sequence ID" value="KAH3694689.1"/>
    <property type="molecule type" value="Genomic_DNA"/>
</dbReference>
<dbReference type="InterPro" id="IPR008906">
    <property type="entry name" value="HATC_C_dom"/>
</dbReference>
<evidence type="ECO:0000313" key="2">
    <source>
        <dbReference type="EMBL" id="KAH3694689.1"/>
    </source>
</evidence>
<accession>A0A9D4BH64</accession>
<evidence type="ECO:0000313" key="3">
    <source>
        <dbReference type="Proteomes" id="UP000828390"/>
    </source>
</evidence>
<dbReference type="GO" id="GO:0046983">
    <property type="term" value="F:protein dimerization activity"/>
    <property type="evidence" value="ECO:0007669"/>
    <property type="project" value="InterPro"/>
</dbReference>
<organism evidence="2 3">
    <name type="scientific">Dreissena polymorpha</name>
    <name type="common">Zebra mussel</name>
    <name type="synonym">Mytilus polymorpha</name>
    <dbReference type="NCBI Taxonomy" id="45954"/>
    <lineage>
        <taxon>Eukaryota</taxon>
        <taxon>Metazoa</taxon>
        <taxon>Spiralia</taxon>
        <taxon>Lophotrochozoa</taxon>
        <taxon>Mollusca</taxon>
        <taxon>Bivalvia</taxon>
        <taxon>Autobranchia</taxon>
        <taxon>Heteroconchia</taxon>
        <taxon>Euheterodonta</taxon>
        <taxon>Imparidentia</taxon>
        <taxon>Neoheterodontei</taxon>
        <taxon>Myida</taxon>
        <taxon>Dreissenoidea</taxon>
        <taxon>Dreissenidae</taxon>
        <taxon>Dreissena</taxon>
    </lineage>
</organism>
<name>A0A9D4BH64_DREPO</name>
<feature type="domain" description="HAT C-terminal dimerisation" evidence="1">
    <location>
        <begin position="73"/>
        <end position="107"/>
    </location>
</feature>
<keyword evidence="3" id="KW-1185">Reference proteome</keyword>
<protein>
    <recommendedName>
        <fullName evidence="1">HAT C-terminal dimerisation domain-containing protein</fullName>
    </recommendedName>
</protein>
<evidence type="ECO:0000259" key="1">
    <source>
        <dbReference type="Pfam" id="PF05699"/>
    </source>
</evidence>
<dbReference type="AlphaFoldDB" id="A0A9D4BH64"/>
<comment type="caution">
    <text evidence="2">The sequence shown here is derived from an EMBL/GenBank/DDBJ whole genome shotgun (WGS) entry which is preliminary data.</text>
</comment>
<dbReference type="Proteomes" id="UP000828390">
    <property type="component" value="Unassembled WGS sequence"/>
</dbReference>
<dbReference type="Pfam" id="PF05699">
    <property type="entry name" value="Dimer_Tnp_hAT"/>
    <property type="match status" value="1"/>
</dbReference>
<reference evidence="2" key="1">
    <citation type="journal article" date="2019" name="bioRxiv">
        <title>The Genome of the Zebra Mussel, Dreissena polymorpha: A Resource for Invasive Species Research.</title>
        <authorList>
            <person name="McCartney M.A."/>
            <person name="Auch B."/>
            <person name="Kono T."/>
            <person name="Mallez S."/>
            <person name="Zhang Y."/>
            <person name="Obille A."/>
            <person name="Becker A."/>
            <person name="Abrahante J.E."/>
            <person name="Garbe J."/>
            <person name="Badalamenti J.P."/>
            <person name="Herman A."/>
            <person name="Mangelson H."/>
            <person name="Liachko I."/>
            <person name="Sullivan S."/>
            <person name="Sone E.D."/>
            <person name="Koren S."/>
            <person name="Silverstein K.A.T."/>
            <person name="Beckman K.B."/>
            <person name="Gohl D.M."/>
        </authorList>
    </citation>
    <scope>NUCLEOTIDE SEQUENCE</scope>
    <source>
        <strain evidence="2">Duluth1</strain>
        <tissue evidence="2">Whole animal</tissue>
    </source>
</reference>
<proteinExistence type="predicted"/>
<gene>
    <name evidence="2" type="ORF">DPMN_082130</name>
</gene>
<sequence>MYISRFNNATRIFILKVCELTDDLVQEIFTEFQSDLEVDDVTSARDCRRWKAKWQILSPKPFKTLESALTPATENSYPNVRRCRLVLLCMPVSTATVEMSFSTMRRVKTYLVAPWERSACPVLPC</sequence>